<dbReference type="PANTHER" id="PTHR43575:SF1">
    <property type="entry name" value="PROTEIN ABCI7, CHLOROPLASTIC"/>
    <property type="match status" value="1"/>
</dbReference>
<accession>A0AA34WHR4</accession>
<dbReference type="RefSeq" id="WP_013712436.1">
    <property type="nucleotide sequence ID" value="NC_015408.1"/>
</dbReference>
<name>A0AA34WHR4_CHLPE</name>
<dbReference type="AlphaFoldDB" id="A0AA34WHR4"/>
<dbReference type="Pfam" id="PF01458">
    <property type="entry name" value="SUFBD_core"/>
    <property type="match status" value="1"/>
</dbReference>
<dbReference type="InterPro" id="IPR000825">
    <property type="entry name" value="SUF_FeS_clus_asmbl_SufBD_core"/>
</dbReference>
<sequence length="415" mass="47330">MLTFVENVSLVKEDSNIHRAVTACHKYHNHREPYKEIFCFFPWIRGIAHTPQEYSYAYGGTEVMRQQLLGKRSLSYECVIMNGKYEDSLSYLPEGVEVFPYKEALESFATFMQRLRVEEHPLAFVNAESSQDGVVIYIPDGKVIDEQIFVHHIIYPVARGNLLFSPKVIVVFGREACAAVHVFHHIEVDCRTVVREMMVNGVTEVFVSEKAEAIISIDPRYAHESQFSWSHIATIQAGGACAVVHHLLEDARSYGLFENTFYLMGDYAHAESVVAARSPRKTWVRNLMHHDAKHTTSQQKIRSVLDSGEFLFEGGIKITPQGEYANAYQRHDTLLLDDQARVSTYPRLEILTDEVKASHGATVGSMDEKLLFYMRSRGLPLKLARERLVQGFLKSLTPTPETFPRLSKVFKGLYF</sequence>
<dbReference type="SUPFAM" id="SSF101960">
    <property type="entry name" value="Stabilizer of iron transporter SufD"/>
    <property type="match status" value="1"/>
</dbReference>
<gene>
    <name evidence="2" type="ordered locus">G5S_0358</name>
</gene>
<dbReference type="EMBL" id="CP002608">
    <property type="protein sequence ID" value="AEB41358.1"/>
    <property type="molecule type" value="Genomic_DNA"/>
</dbReference>
<dbReference type="InterPro" id="IPR055346">
    <property type="entry name" value="Fe-S_cluster_assembly_SufBD"/>
</dbReference>
<reference evidence="2 3" key="1">
    <citation type="journal article" date="2011" name="J. Bacteriol.">
        <title>Genome sequence of the obligate intracellular animal pathogen Chlamydia pecorum E58.</title>
        <authorList>
            <person name="Mojica S."/>
            <person name="Huot Creasy H."/>
            <person name="Daugherty S."/>
            <person name="Read T.D."/>
            <person name="Kim T."/>
            <person name="Kaltenboeck B."/>
            <person name="Bavoil P."/>
            <person name="Myers G.S."/>
        </authorList>
    </citation>
    <scope>NUCLEOTIDE SEQUENCE [LARGE SCALE GENOMIC DNA]</scope>
    <source>
        <strain evidence="2 3">E58</strain>
    </source>
</reference>
<dbReference type="PANTHER" id="PTHR43575">
    <property type="entry name" value="PROTEIN ABCI7, CHLOROPLASTIC"/>
    <property type="match status" value="1"/>
</dbReference>
<protein>
    <submittedName>
        <fullName evidence="2">ABC transporter permease</fullName>
    </submittedName>
</protein>
<dbReference type="InterPro" id="IPR037284">
    <property type="entry name" value="SUF_FeS_clus_asmbl_SufBD_sf"/>
</dbReference>
<feature type="domain" description="SUF system FeS cluster assembly SufBD core" evidence="1">
    <location>
        <begin position="165"/>
        <end position="392"/>
    </location>
</feature>
<dbReference type="Proteomes" id="UP000008305">
    <property type="component" value="Chromosome"/>
</dbReference>
<evidence type="ECO:0000259" key="1">
    <source>
        <dbReference type="Pfam" id="PF01458"/>
    </source>
</evidence>
<evidence type="ECO:0000313" key="2">
    <source>
        <dbReference type="EMBL" id="AEB41358.1"/>
    </source>
</evidence>
<dbReference type="KEGG" id="cpm:G5S_0358"/>
<dbReference type="GO" id="GO:0016226">
    <property type="term" value="P:iron-sulfur cluster assembly"/>
    <property type="evidence" value="ECO:0007669"/>
    <property type="project" value="InterPro"/>
</dbReference>
<organism evidence="2 3">
    <name type="scientific">Chlamydia pecorum (strain ATCC VR-628 / DSM 29919 / E58)</name>
    <name type="common">Chlamydophila pecorum</name>
    <dbReference type="NCBI Taxonomy" id="331635"/>
    <lineage>
        <taxon>Bacteria</taxon>
        <taxon>Pseudomonadati</taxon>
        <taxon>Chlamydiota</taxon>
        <taxon>Chlamydiia</taxon>
        <taxon>Chlamydiales</taxon>
        <taxon>Chlamydiaceae</taxon>
        <taxon>Chlamydia/Chlamydophila group</taxon>
        <taxon>Chlamydia</taxon>
    </lineage>
</organism>
<evidence type="ECO:0000313" key="3">
    <source>
        <dbReference type="Proteomes" id="UP000008305"/>
    </source>
</evidence>
<keyword evidence="3" id="KW-1185">Reference proteome</keyword>
<proteinExistence type="predicted"/>